<protein>
    <submittedName>
        <fullName evidence="1">Uncharacterized protein</fullName>
    </submittedName>
</protein>
<accession>A0A5N6ZHZ3</accession>
<evidence type="ECO:0000313" key="2">
    <source>
        <dbReference type="Proteomes" id="UP000327118"/>
    </source>
</evidence>
<reference evidence="2" key="1">
    <citation type="submission" date="2019-04" db="EMBL/GenBank/DDBJ databases">
        <title>Friends and foes A comparative genomics studyof 23 Aspergillus species from section Flavi.</title>
        <authorList>
            <consortium name="DOE Joint Genome Institute"/>
            <person name="Kjaerbolling I."/>
            <person name="Vesth T."/>
            <person name="Frisvad J.C."/>
            <person name="Nybo J.L."/>
            <person name="Theobald S."/>
            <person name="Kildgaard S."/>
            <person name="Isbrandt T."/>
            <person name="Kuo A."/>
            <person name="Sato A."/>
            <person name="Lyhne E.K."/>
            <person name="Kogle M.E."/>
            <person name="Wiebenga A."/>
            <person name="Kun R.S."/>
            <person name="Lubbers R.J."/>
            <person name="Makela M.R."/>
            <person name="Barry K."/>
            <person name="Chovatia M."/>
            <person name="Clum A."/>
            <person name="Daum C."/>
            <person name="Haridas S."/>
            <person name="He G."/>
            <person name="LaButti K."/>
            <person name="Lipzen A."/>
            <person name="Mondo S."/>
            <person name="Riley R."/>
            <person name="Salamov A."/>
            <person name="Simmons B.A."/>
            <person name="Magnuson J.K."/>
            <person name="Henrissat B."/>
            <person name="Mortensen U.H."/>
            <person name="Larsen T.O."/>
            <person name="Devries R.P."/>
            <person name="Grigoriev I.V."/>
            <person name="Machida M."/>
            <person name="Baker S.E."/>
            <person name="Andersen M.R."/>
        </authorList>
    </citation>
    <scope>NUCLEOTIDE SEQUENCE [LARGE SCALE GENOMIC DNA]</scope>
    <source>
        <strain evidence="2">CBS 553.77</strain>
    </source>
</reference>
<gene>
    <name evidence="1" type="ORF">BDV28DRAFT_27657</name>
</gene>
<organism evidence="1 2">
    <name type="scientific">Aspergillus coremiiformis</name>
    <dbReference type="NCBI Taxonomy" id="138285"/>
    <lineage>
        <taxon>Eukaryota</taxon>
        <taxon>Fungi</taxon>
        <taxon>Dikarya</taxon>
        <taxon>Ascomycota</taxon>
        <taxon>Pezizomycotina</taxon>
        <taxon>Eurotiomycetes</taxon>
        <taxon>Eurotiomycetidae</taxon>
        <taxon>Eurotiales</taxon>
        <taxon>Aspergillaceae</taxon>
        <taxon>Aspergillus</taxon>
        <taxon>Aspergillus subgen. Circumdati</taxon>
    </lineage>
</organism>
<dbReference type="AlphaFoldDB" id="A0A5N6ZHZ3"/>
<proteinExistence type="predicted"/>
<name>A0A5N6ZHZ3_9EURO</name>
<keyword evidence="2" id="KW-1185">Reference proteome</keyword>
<evidence type="ECO:0000313" key="1">
    <source>
        <dbReference type="EMBL" id="KAE8355730.1"/>
    </source>
</evidence>
<sequence>MIGLGPVLMTSTVVFHAIRANRTGQGRGYNIQVYRWRWQSLRRDRQKPLWSTGGGMSMRRSRKKVPGIIYEIT</sequence>
<dbReference type="Proteomes" id="UP000327118">
    <property type="component" value="Unassembled WGS sequence"/>
</dbReference>
<dbReference type="EMBL" id="ML739048">
    <property type="protein sequence ID" value="KAE8355730.1"/>
    <property type="molecule type" value="Genomic_DNA"/>
</dbReference>